<keyword evidence="1" id="KW-0812">Transmembrane</keyword>
<dbReference type="AlphaFoldDB" id="A0A1N7SLA2"/>
<feature type="transmembrane region" description="Helical" evidence="1">
    <location>
        <begin position="7"/>
        <end position="29"/>
    </location>
</feature>
<evidence type="ECO:0000313" key="3">
    <source>
        <dbReference type="Proteomes" id="UP000187012"/>
    </source>
</evidence>
<proteinExistence type="predicted"/>
<protein>
    <recommendedName>
        <fullName evidence="4">Transmembrane protein</fullName>
    </recommendedName>
</protein>
<feature type="transmembrane region" description="Helical" evidence="1">
    <location>
        <begin position="35"/>
        <end position="52"/>
    </location>
</feature>
<accession>A0A1N7SLA2</accession>
<keyword evidence="1" id="KW-0472">Membrane</keyword>
<sequence>MTKSWQQFLFCVILTILWPLFPLGFEWLISDAVKTESVALTASMYAIGIGVASKYQGLFGVALMEAVFYILFYGLSVKGHPPHEALILFVCGAGMFLMFVCHTAERYNRHIRLQEPFPDFMR</sequence>
<organism evidence="2 3">
    <name type="scientific">Paraburkholderia ribeironis</name>
    <dbReference type="NCBI Taxonomy" id="1247936"/>
    <lineage>
        <taxon>Bacteria</taxon>
        <taxon>Pseudomonadati</taxon>
        <taxon>Pseudomonadota</taxon>
        <taxon>Betaproteobacteria</taxon>
        <taxon>Burkholderiales</taxon>
        <taxon>Burkholderiaceae</taxon>
        <taxon>Paraburkholderia</taxon>
    </lineage>
</organism>
<gene>
    <name evidence="2" type="ORF">BN2475_950004</name>
</gene>
<dbReference type="EMBL" id="CYGX02000095">
    <property type="protein sequence ID" value="SIT48158.1"/>
    <property type="molecule type" value="Genomic_DNA"/>
</dbReference>
<keyword evidence="3" id="KW-1185">Reference proteome</keyword>
<dbReference type="Proteomes" id="UP000187012">
    <property type="component" value="Unassembled WGS sequence"/>
</dbReference>
<name>A0A1N7SLA2_9BURK</name>
<feature type="transmembrane region" description="Helical" evidence="1">
    <location>
        <begin position="59"/>
        <end position="79"/>
    </location>
</feature>
<keyword evidence="1" id="KW-1133">Transmembrane helix</keyword>
<evidence type="ECO:0000256" key="1">
    <source>
        <dbReference type="SAM" id="Phobius"/>
    </source>
</evidence>
<evidence type="ECO:0008006" key="4">
    <source>
        <dbReference type="Google" id="ProtNLM"/>
    </source>
</evidence>
<reference evidence="2 3" key="1">
    <citation type="submission" date="2016-12" db="EMBL/GenBank/DDBJ databases">
        <authorList>
            <person name="Song W.-J."/>
            <person name="Kurnit D.M."/>
        </authorList>
    </citation>
    <scope>NUCLEOTIDE SEQUENCE [LARGE SCALE GENOMIC DNA]</scope>
    <source>
        <strain evidence="2 3">STM7296</strain>
    </source>
</reference>
<evidence type="ECO:0000313" key="2">
    <source>
        <dbReference type="EMBL" id="SIT48158.1"/>
    </source>
</evidence>
<dbReference type="STRING" id="1247936.BN2475_950004"/>
<feature type="transmembrane region" description="Helical" evidence="1">
    <location>
        <begin position="85"/>
        <end position="104"/>
    </location>
</feature>